<accession>A0A848RD09</accession>
<dbReference type="GO" id="GO:0016833">
    <property type="term" value="F:oxo-acid-lyase activity"/>
    <property type="evidence" value="ECO:0007669"/>
    <property type="project" value="UniProtKB-ARBA"/>
</dbReference>
<dbReference type="InterPro" id="IPR015813">
    <property type="entry name" value="Pyrv/PenolPyrv_kinase-like_dom"/>
</dbReference>
<protein>
    <submittedName>
        <fullName evidence="1">Isocitrate lyase/PEP mutase family protein</fullName>
    </submittedName>
</protein>
<dbReference type="RefSeq" id="WP_169969983.1">
    <property type="nucleotide sequence ID" value="NZ_JABDSR010000011.1"/>
</dbReference>
<gene>
    <name evidence="1" type="ORF">HKO22_08315</name>
</gene>
<name>A0A848RD09_9FIRM</name>
<dbReference type="CDD" id="cd00377">
    <property type="entry name" value="ICL_PEPM"/>
    <property type="match status" value="1"/>
</dbReference>
<comment type="caution">
    <text evidence="1">The sequence shown here is derived from an EMBL/GenBank/DDBJ whole genome shotgun (WGS) entry which is preliminary data.</text>
</comment>
<dbReference type="PANTHER" id="PTHR42905:SF5">
    <property type="entry name" value="CARBOXYVINYL-CARBOXYPHOSPHONATE PHOSPHORYLMUTASE, CHLOROPLASTIC"/>
    <property type="match status" value="1"/>
</dbReference>
<dbReference type="InterPro" id="IPR039556">
    <property type="entry name" value="ICL/PEPM"/>
</dbReference>
<sequence>MKKTKARMLRDLLESNETIIAPCAYDALSAKIIAEAGFKLVATSGFDMHAAMLGTPDNGQLAFNEMIEALGKMVDAVDVPILADAEAGYGNAINTIRTVRTFEKAGLAGIFIEDQKLPPNCPFVKETEVVSVDEMVGKIRAAVDTRVDPDFVIVARSDAPFEEAIRRAPYYLEAGADMIKINTKTREQLIELPKRVDALLHVGFDGGTEMTEGLTAWDAGKLGYKIVTYPTSAICASVKAMQAAMKELYETGTDNGFLDKIMPFNDFLKFIGKEDYAELEKKYLRK</sequence>
<dbReference type="SUPFAM" id="SSF51621">
    <property type="entry name" value="Phosphoenolpyruvate/pyruvate domain"/>
    <property type="match status" value="1"/>
</dbReference>
<reference evidence="1" key="1">
    <citation type="submission" date="2020-04" db="EMBL/GenBank/DDBJ databases">
        <title>Peptoniphilus sp. nov. isolated from swine feces.</title>
        <authorList>
            <person name="Ryu S.W."/>
        </authorList>
    </citation>
    <scope>NUCLEOTIDE SEQUENCE [LARGE SCALE GENOMIC DNA]</scope>
    <source>
        <strain evidence="1">AGMB00490</strain>
    </source>
</reference>
<dbReference type="Proteomes" id="UP000568273">
    <property type="component" value="Unassembled WGS sequence"/>
</dbReference>
<dbReference type="EMBL" id="JABDSR010000011">
    <property type="protein sequence ID" value="NMW85738.1"/>
    <property type="molecule type" value="Genomic_DNA"/>
</dbReference>
<dbReference type="PANTHER" id="PTHR42905">
    <property type="entry name" value="PHOSPHOENOLPYRUVATE CARBOXYLASE"/>
    <property type="match status" value="1"/>
</dbReference>
<proteinExistence type="predicted"/>
<keyword evidence="2" id="KW-1185">Reference proteome</keyword>
<organism evidence="1 2">
    <name type="scientific">Peptoniphilus faecalis</name>
    <dbReference type="NCBI Taxonomy" id="2731255"/>
    <lineage>
        <taxon>Bacteria</taxon>
        <taxon>Bacillati</taxon>
        <taxon>Bacillota</taxon>
        <taxon>Tissierellia</taxon>
        <taxon>Tissierellales</taxon>
        <taxon>Peptoniphilaceae</taxon>
        <taxon>Peptoniphilus</taxon>
    </lineage>
</organism>
<keyword evidence="1" id="KW-0456">Lyase</keyword>
<evidence type="ECO:0000313" key="1">
    <source>
        <dbReference type="EMBL" id="NMW85738.1"/>
    </source>
</evidence>
<dbReference type="AlphaFoldDB" id="A0A848RD09"/>
<dbReference type="InterPro" id="IPR040442">
    <property type="entry name" value="Pyrv_kinase-like_dom_sf"/>
</dbReference>
<evidence type="ECO:0000313" key="2">
    <source>
        <dbReference type="Proteomes" id="UP000568273"/>
    </source>
</evidence>
<dbReference type="Gene3D" id="3.20.20.60">
    <property type="entry name" value="Phosphoenolpyruvate-binding domains"/>
    <property type="match status" value="1"/>
</dbReference>
<dbReference type="Pfam" id="PF13714">
    <property type="entry name" value="PEP_mutase"/>
    <property type="match status" value="1"/>
</dbReference>